<dbReference type="Gene3D" id="3.40.50.2300">
    <property type="match status" value="1"/>
</dbReference>
<comment type="caution">
    <text evidence="3">The sequence shown here is derived from an EMBL/GenBank/DDBJ whole genome shotgun (WGS) entry which is preliminary data.</text>
</comment>
<sequence>MIGDVRRTSSYAPLRVLVYSSDPGVRVSVRNAIGEWPDREIAPVDFVDTATQEAAVCEMSRRGVDLAILDGEATPLGGLGLCKQLKDELRQYMPIVVITARPNDAWLARWSRADAVVSRPVDPVVLRQKVTPLLRGRMVG</sequence>
<dbReference type="Proteomes" id="UP000465302">
    <property type="component" value="Unassembled WGS sequence"/>
</dbReference>
<feature type="domain" description="Response regulatory" evidence="2">
    <location>
        <begin position="15"/>
        <end position="134"/>
    </location>
</feature>
<dbReference type="GO" id="GO:0000160">
    <property type="term" value="P:phosphorelay signal transduction system"/>
    <property type="evidence" value="ECO:0007669"/>
    <property type="project" value="InterPro"/>
</dbReference>
<dbReference type="InterPro" id="IPR011006">
    <property type="entry name" value="CheY-like_superfamily"/>
</dbReference>
<keyword evidence="1" id="KW-0597">Phosphoprotein</keyword>
<protein>
    <submittedName>
        <fullName evidence="3">Response regulator</fullName>
    </submittedName>
</protein>
<proteinExistence type="predicted"/>
<organism evidence="3 4">
    <name type="scientific">Mycolicibacterium agri</name>
    <name type="common">Mycobacterium agri</name>
    <dbReference type="NCBI Taxonomy" id="36811"/>
    <lineage>
        <taxon>Bacteria</taxon>
        <taxon>Bacillati</taxon>
        <taxon>Actinomycetota</taxon>
        <taxon>Actinomycetes</taxon>
        <taxon>Mycobacteriales</taxon>
        <taxon>Mycobacteriaceae</taxon>
        <taxon>Mycolicibacterium</taxon>
    </lineage>
</organism>
<dbReference type="PROSITE" id="PS50110">
    <property type="entry name" value="RESPONSE_REGULATORY"/>
    <property type="match status" value="1"/>
</dbReference>
<evidence type="ECO:0000259" key="2">
    <source>
        <dbReference type="PROSITE" id="PS50110"/>
    </source>
</evidence>
<feature type="modified residue" description="4-aspartylphosphate" evidence="1">
    <location>
        <position position="70"/>
    </location>
</feature>
<accession>A0A7I9WDX4</accession>
<dbReference type="SUPFAM" id="SSF52172">
    <property type="entry name" value="CheY-like"/>
    <property type="match status" value="1"/>
</dbReference>
<evidence type="ECO:0000256" key="1">
    <source>
        <dbReference type="PROSITE-ProRule" id="PRU00169"/>
    </source>
</evidence>
<dbReference type="RefSeq" id="WP_371871147.1">
    <property type="nucleotide sequence ID" value="NZ_BLKS01000004.1"/>
</dbReference>
<dbReference type="SMART" id="SM00448">
    <property type="entry name" value="REC"/>
    <property type="match status" value="1"/>
</dbReference>
<dbReference type="AlphaFoldDB" id="A0A7I9WDX4"/>
<evidence type="ECO:0000313" key="3">
    <source>
        <dbReference type="EMBL" id="GFG55659.1"/>
    </source>
</evidence>
<dbReference type="EMBL" id="BLKS01000004">
    <property type="protein sequence ID" value="GFG55659.1"/>
    <property type="molecule type" value="Genomic_DNA"/>
</dbReference>
<reference evidence="3 4" key="1">
    <citation type="journal article" date="2019" name="Emerg. Microbes Infect.">
        <title>Comprehensive subspecies identification of 175 nontuberculous mycobacteria species based on 7547 genomic profiles.</title>
        <authorList>
            <person name="Matsumoto Y."/>
            <person name="Kinjo T."/>
            <person name="Motooka D."/>
            <person name="Nabeya D."/>
            <person name="Jung N."/>
            <person name="Uechi K."/>
            <person name="Horii T."/>
            <person name="Iida T."/>
            <person name="Fujita J."/>
            <person name="Nakamura S."/>
        </authorList>
    </citation>
    <scope>NUCLEOTIDE SEQUENCE [LARGE SCALE GENOMIC DNA]</scope>
    <source>
        <strain evidence="3 4">JCM 6377</strain>
    </source>
</reference>
<evidence type="ECO:0000313" key="4">
    <source>
        <dbReference type="Proteomes" id="UP000465302"/>
    </source>
</evidence>
<gene>
    <name evidence="3" type="ORF">MAGR_71000</name>
</gene>
<dbReference type="InterPro" id="IPR001789">
    <property type="entry name" value="Sig_transdc_resp-reg_receiver"/>
</dbReference>
<name>A0A7I9WDX4_MYCAG</name>